<dbReference type="InterPro" id="IPR038257">
    <property type="entry name" value="CRISPR-assoc_Cas3_HD_sf"/>
</dbReference>
<dbReference type="GO" id="GO:0051607">
    <property type="term" value="P:defense response to virus"/>
    <property type="evidence" value="ECO:0007669"/>
    <property type="project" value="UniProtKB-KW"/>
</dbReference>
<dbReference type="InterPro" id="IPR054712">
    <property type="entry name" value="Cas3-like_dom"/>
</dbReference>
<evidence type="ECO:0000256" key="4">
    <source>
        <dbReference type="ARBA" id="ARBA00022741"/>
    </source>
</evidence>
<keyword evidence="3" id="KW-0479">Metal-binding</keyword>
<evidence type="ECO:0000259" key="10">
    <source>
        <dbReference type="PROSITE" id="PS51643"/>
    </source>
</evidence>
<dbReference type="SMART" id="SM00490">
    <property type="entry name" value="HELICc"/>
    <property type="match status" value="1"/>
</dbReference>
<dbReference type="Gene3D" id="1.10.3210.30">
    <property type="match status" value="1"/>
</dbReference>
<comment type="similarity">
    <text evidence="1">In the N-terminal section; belongs to the CRISPR-associated nuclease Cas3-HD family.</text>
</comment>
<dbReference type="GO" id="GO:0046872">
    <property type="term" value="F:metal ion binding"/>
    <property type="evidence" value="ECO:0007669"/>
    <property type="project" value="UniProtKB-KW"/>
</dbReference>
<dbReference type="AlphaFoldDB" id="N6YAB6"/>
<dbReference type="GO" id="GO:0016787">
    <property type="term" value="F:hydrolase activity"/>
    <property type="evidence" value="ECO:0007669"/>
    <property type="project" value="UniProtKB-KW"/>
</dbReference>
<keyword evidence="5" id="KW-0378">Hydrolase</keyword>
<dbReference type="InterPro" id="IPR001650">
    <property type="entry name" value="Helicase_C-like"/>
</dbReference>
<keyword evidence="8" id="KW-0051">Antiviral defense</keyword>
<feature type="compositionally biased region" description="Basic and acidic residues" evidence="9">
    <location>
        <begin position="782"/>
        <end position="797"/>
    </location>
</feature>
<dbReference type="SUPFAM" id="SSF52540">
    <property type="entry name" value="P-loop containing nucleoside triphosphate hydrolases"/>
    <property type="match status" value="1"/>
</dbReference>
<evidence type="ECO:0000256" key="7">
    <source>
        <dbReference type="ARBA" id="ARBA00022840"/>
    </source>
</evidence>
<evidence type="ECO:0000256" key="2">
    <source>
        <dbReference type="ARBA" id="ARBA00009046"/>
    </source>
</evidence>
<evidence type="ECO:0000256" key="1">
    <source>
        <dbReference type="ARBA" id="ARBA00006847"/>
    </source>
</evidence>
<sequence>MGVLWDGKSDHAGKVGVHLLMGGANGGEWHLYPEECAVLIGTQDMLLSRAMNRGYGSPRARWPMEFGLLNHDALWVLDEVQLMDVGLATAGQLQAFREQDDDRRRRPCVTWWMSATLQRGWLEKSPDTAELAASLPLLSISEQRRRGSLWEGVSKPCQVVTAAMGKEFAQRISEAHLAAGRGMAGPTLVVVNRVERAVELYAQLQKDKSLGGTDIRLIHSRFRPHERREWGPAFLNRKACAPGTDRIIVATQVVEAGVDISASVLFTDLAPWPSLVQRFGRCARWGGQAQVHVVDFAPKDDKAAAPYSKEELDAARDALKRLDDVAPIHLEAFEERHPELLPRLYPFDPKNLLLRHEMDELFDTMPDLTGTDIDVSRFIRSGEERDLSVFWVDIAKDGTPDAMLRPAREALCSVPFLKARDWLCGKETSSTKAPRLKQGMRAWTWDWLEGVWRVAERRDLYPGQTVLVAAQCGGYDPETGWAPENRQACALPSPQTPGQEELADASQDDESLSAYPWKTIATHGSETGALARTIASALDRELAELFDLAGRWHDAGKVFPAFGGSIRKDFPGRPPCDDLAKAPPQAWHTGRALYPMPDGSHRPGFRHELISVLALFSVLQRHEPDHPALLGPWRELLRQIGVTATERTAPEGPPSPLEQEILALDAHHFDLLAYVVCSHHGKLRLAWHAAPADQKMNKPRARLRGVEEGDEVPAIRLCDANGAPHHLPGFTVSLSLAEAGLGKAFGAGWTERVLGLLHRHGPFALAWMEALLRAADQRSSRDGERIADPLLETEARSFHAGTEAIP</sequence>
<feature type="region of interest" description="Disordered" evidence="9">
    <location>
        <begin position="782"/>
        <end position="806"/>
    </location>
</feature>
<gene>
    <name evidence="11" type="ORF">C665_02113</name>
</gene>
<evidence type="ECO:0000256" key="3">
    <source>
        <dbReference type="ARBA" id="ARBA00022723"/>
    </source>
</evidence>
<keyword evidence="7" id="KW-0067">ATP-binding</keyword>
<evidence type="ECO:0000256" key="9">
    <source>
        <dbReference type="SAM" id="MobiDB-lite"/>
    </source>
</evidence>
<dbReference type="Pfam" id="PF22590">
    <property type="entry name" value="Cas3-like_C_2"/>
    <property type="match status" value="1"/>
</dbReference>
<accession>N6YAB6</accession>
<evidence type="ECO:0000256" key="5">
    <source>
        <dbReference type="ARBA" id="ARBA00022801"/>
    </source>
</evidence>
<dbReference type="GO" id="GO:0005524">
    <property type="term" value="F:ATP binding"/>
    <property type="evidence" value="ECO:0007669"/>
    <property type="project" value="UniProtKB-KW"/>
</dbReference>
<dbReference type="Gene3D" id="3.40.50.300">
    <property type="entry name" value="P-loop containing nucleotide triphosphate hydrolases"/>
    <property type="match status" value="1"/>
</dbReference>
<evidence type="ECO:0000256" key="6">
    <source>
        <dbReference type="ARBA" id="ARBA00022806"/>
    </source>
</evidence>
<feature type="domain" description="HD Cas3-type" evidence="10">
    <location>
        <begin position="513"/>
        <end position="779"/>
    </location>
</feature>
<evidence type="ECO:0000256" key="8">
    <source>
        <dbReference type="ARBA" id="ARBA00023118"/>
    </source>
</evidence>
<dbReference type="GO" id="GO:0004386">
    <property type="term" value="F:helicase activity"/>
    <property type="evidence" value="ECO:0007669"/>
    <property type="project" value="UniProtKB-KW"/>
</dbReference>
<keyword evidence="4" id="KW-0547">Nucleotide-binding</keyword>
<dbReference type="Proteomes" id="UP000013042">
    <property type="component" value="Unassembled WGS sequence"/>
</dbReference>
<evidence type="ECO:0000313" key="12">
    <source>
        <dbReference type="Proteomes" id="UP000013042"/>
    </source>
</evidence>
<dbReference type="PROSITE" id="PS51643">
    <property type="entry name" value="HD_CAS3"/>
    <property type="match status" value="1"/>
</dbReference>
<comment type="caution">
    <text evidence="11">The sequence shown here is derived from an EMBL/GenBank/DDBJ whole genome shotgun (WGS) entry which is preliminary data.</text>
</comment>
<dbReference type="EMBL" id="AMXD01000005">
    <property type="protein sequence ID" value="ENO88445.1"/>
    <property type="molecule type" value="Genomic_DNA"/>
</dbReference>
<organism evidence="11 12">
    <name type="scientific">Thauera aminoaromatica S2</name>
    <dbReference type="NCBI Taxonomy" id="1234381"/>
    <lineage>
        <taxon>Bacteria</taxon>
        <taxon>Pseudomonadati</taxon>
        <taxon>Pseudomonadota</taxon>
        <taxon>Betaproteobacteria</taxon>
        <taxon>Rhodocyclales</taxon>
        <taxon>Zoogloeaceae</taxon>
        <taxon>Thauera</taxon>
    </lineage>
</organism>
<proteinExistence type="inferred from homology"/>
<reference evidence="11 12" key="1">
    <citation type="submission" date="2012-09" db="EMBL/GenBank/DDBJ databases">
        <title>Draft Genome Sequences of 6 Strains from Genus Thauera.</title>
        <authorList>
            <person name="Liu B."/>
            <person name="Shapleigh J.P."/>
            <person name="Frostegard A.H."/>
        </authorList>
    </citation>
    <scope>NUCLEOTIDE SEQUENCE [LARGE SCALE GENOMIC DNA]</scope>
    <source>
        <strain evidence="11 12">S2</strain>
    </source>
</reference>
<dbReference type="InterPro" id="IPR006483">
    <property type="entry name" value="CRISPR-assoc_Cas3_HD"/>
</dbReference>
<evidence type="ECO:0000313" key="11">
    <source>
        <dbReference type="EMBL" id="ENO88445.1"/>
    </source>
</evidence>
<protein>
    <submittedName>
        <fullName evidence="11">CRISPR-associated helicase Cas3</fullName>
    </submittedName>
</protein>
<name>N6YAB6_THASP</name>
<keyword evidence="6" id="KW-0347">Helicase</keyword>
<dbReference type="InterPro" id="IPR027417">
    <property type="entry name" value="P-loop_NTPase"/>
</dbReference>
<comment type="similarity">
    <text evidence="2">In the central section; belongs to the CRISPR-associated helicase Cas3 family.</text>
</comment>